<dbReference type="PANTHER" id="PTHR30023">
    <property type="entry name" value="D-ALANYL-D-ALANINE CARBOXYPEPTIDASE"/>
    <property type="match status" value="1"/>
</dbReference>
<dbReference type="SUPFAM" id="SSF56601">
    <property type="entry name" value="beta-lactamase/transpeptidase-like"/>
    <property type="match status" value="1"/>
</dbReference>
<feature type="region of interest" description="Disordered" evidence="3">
    <location>
        <begin position="13"/>
        <end position="53"/>
    </location>
</feature>
<comment type="caution">
    <text evidence="4">The sequence shown here is derived from an EMBL/GenBank/DDBJ whole genome shotgun (WGS) entry which is preliminary data.</text>
</comment>
<evidence type="ECO:0000313" key="4">
    <source>
        <dbReference type="EMBL" id="KAE8762294.1"/>
    </source>
</evidence>
<reference evidence="4 5" key="1">
    <citation type="submission" date="2019-10" db="EMBL/GenBank/DDBJ databases">
        <title>Georgenia wutianyii sp. nov. and Georgenia yuyongxinii sp. nov. isolated from plateau pika (Ochotona curzoniae) in the Qinghai-Tibet plateau of China.</title>
        <authorList>
            <person name="Tian Z."/>
        </authorList>
    </citation>
    <scope>NUCLEOTIDE SEQUENCE [LARGE SCALE GENOMIC DNA]</scope>
    <source>
        <strain evidence="4 5">DSM 21501</strain>
    </source>
</reference>
<protein>
    <submittedName>
        <fullName evidence="4">D-alanyl-D-alanine carboxypeptidase/D-alanyl-D-alanine-endopeptidase</fullName>
        <ecNumber evidence="4">3.4.16.4</ecNumber>
    </submittedName>
</protein>
<dbReference type="EC" id="3.4.16.4" evidence="4"/>
<keyword evidence="4" id="KW-0121">Carboxypeptidase</keyword>
<dbReference type="InterPro" id="IPR000667">
    <property type="entry name" value="Peptidase_S13"/>
</dbReference>
<proteinExistence type="inferred from homology"/>
<name>A0A7J5UJF5_9MICO</name>
<evidence type="ECO:0000256" key="3">
    <source>
        <dbReference type="SAM" id="MobiDB-lite"/>
    </source>
</evidence>
<dbReference type="OrthoDB" id="56883at2"/>
<dbReference type="EMBL" id="WHJE01000202">
    <property type="protein sequence ID" value="KAE8762294.1"/>
    <property type="molecule type" value="Genomic_DNA"/>
</dbReference>
<keyword evidence="2 4" id="KW-0378">Hydrolase</keyword>
<gene>
    <name evidence="4" type="primary">dacB</name>
    <name evidence="4" type="ORF">GB883_20110</name>
</gene>
<keyword evidence="5" id="KW-1185">Reference proteome</keyword>
<dbReference type="Gene3D" id="3.40.710.10">
    <property type="entry name" value="DD-peptidase/beta-lactamase superfamily"/>
    <property type="match status" value="2"/>
</dbReference>
<dbReference type="GO" id="GO:0009002">
    <property type="term" value="F:serine-type D-Ala-D-Ala carboxypeptidase activity"/>
    <property type="evidence" value="ECO:0007669"/>
    <property type="project" value="UniProtKB-EC"/>
</dbReference>
<dbReference type="NCBIfam" id="TIGR00666">
    <property type="entry name" value="PBP4"/>
    <property type="match status" value="1"/>
</dbReference>
<dbReference type="AlphaFoldDB" id="A0A7J5UJF5"/>
<comment type="similarity">
    <text evidence="1">Belongs to the peptidase S13 family.</text>
</comment>
<dbReference type="GO" id="GO:0006508">
    <property type="term" value="P:proteolysis"/>
    <property type="evidence" value="ECO:0007669"/>
    <property type="project" value="InterPro"/>
</dbReference>
<dbReference type="GO" id="GO:0000270">
    <property type="term" value="P:peptidoglycan metabolic process"/>
    <property type="evidence" value="ECO:0007669"/>
    <property type="project" value="TreeGrafter"/>
</dbReference>
<dbReference type="InterPro" id="IPR012338">
    <property type="entry name" value="Beta-lactam/transpept-like"/>
</dbReference>
<keyword evidence="4" id="KW-0645">Protease</keyword>
<dbReference type="PANTHER" id="PTHR30023:SF0">
    <property type="entry name" value="PENICILLIN-SENSITIVE CARBOXYPEPTIDASE A"/>
    <property type="match status" value="1"/>
</dbReference>
<dbReference type="PRINTS" id="PR00922">
    <property type="entry name" value="DADACBPTASE3"/>
</dbReference>
<dbReference type="Proteomes" id="UP000451860">
    <property type="component" value="Unassembled WGS sequence"/>
</dbReference>
<dbReference type="Pfam" id="PF02113">
    <property type="entry name" value="Peptidase_S13"/>
    <property type="match status" value="2"/>
</dbReference>
<evidence type="ECO:0000313" key="5">
    <source>
        <dbReference type="Proteomes" id="UP000451860"/>
    </source>
</evidence>
<sequence length="442" mass="43707">MLAGYGVADAADVVPGPLTTRPAPADPAPYPRVALPSGAPAETPPGPDADAPVPSAAALESLAADLRATPGLGGLGLVVADAVTGEVLVDDGGDVARIPASSLKILTAAAALDALGTTRTLETRTVLDGDTVVLVGGGDVLLAAGDGDPHAVVGHAGLADLARQTAERLTAQGVRRVAVGLDDTLFSGPPHAPGVSGIDLDYVMPIQPLAVDTGRTRAGYSTDPAMDAATAFAAALADAGVSVTGEVRRTRAPAGAGPLAAVASAPSGQVVRQMLKTSDNTLAEVLGRLVAVERGAAPDFEGATSAVLAQLGELGVNTTGVSLTDASGLGAANRVTATALVDTLLTALDPARTELHALVPSLPVAHLDGTLDDRLPGEAAGRVRAKTGTLLAASSLSGTVVTADGRLLVFSVLADGLTEGGTLQGRQAIDAWAERLAACGCR</sequence>
<evidence type="ECO:0000256" key="2">
    <source>
        <dbReference type="ARBA" id="ARBA00022801"/>
    </source>
</evidence>
<evidence type="ECO:0000256" key="1">
    <source>
        <dbReference type="ARBA" id="ARBA00006096"/>
    </source>
</evidence>
<accession>A0A7J5UJF5</accession>
<organism evidence="4 5">
    <name type="scientific">Georgenia thermotolerans</name>
    <dbReference type="NCBI Taxonomy" id="527326"/>
    <lineage>
        <taxon>Bacteria</taxon>
        <taxon>Bacillati</taxon>
        <taxon>Actinomycetota</taxon>
        <taxon>Actinomycetes</taxon>
        <taxon>Micrococcales</taxon>
        <taxon>Bogoriellaceae</taxon>
        <taxon>Georgenia</taxon>
    </lineage>
</organism>